<feature type="signal peptide" evidence="1">
    <location>
        <begin position="1"/>
        <end position="19"/>
    </location>
</feature>
<dbReference type="EMBL" id="KN716168">
    <property type="protein sequence ID" value="KJH52243.1"/>
    <property type="molecule type" value="Genomic_DNA"/>
</dbReference>
<dbReference type="OrthoDB" id="9880600at2759"/>
<organism evidence="2 3">
    <name type="scientific">Dictyocaulus viviparus</name>
    <name type="common">Bovine lungworm</name>
    <dbReference type="NCBI Taxonomy" id="29172"/>
    <lineage>
        <taxon>Eukaryota</taxon>
        <taxon>Metazoa</taxon>
        <taxon>Ecdysozoa</taxon>
        <taxon>Nematoda</taxon>
        <taxon>Chromadorea</taxon>
        <taxon>Rhabditida</taxon>
        <taxon>Rhabditina</taxon>
        <taxon>Rhabditomorpha</taxon>
        <taxon>Strongyloidea</taxon>
        <taxon>Metastrongylidae</taxon>
        <taxon>Dictyocaulus</taxon>
    </lineage>
</organism>
<name>A0A0D8Y5Y6_DICVI</name>
<dbReference type="InterPro" id="IPR028082">
    <property type="entry name" value="Peripla_BP_I"/>
</dbReference>
<accession>A0A0D8Y5Y6</accession>
<sequence>MWRIILAAFVGVIHEGLDATESLCSVYDPFKVQPDNVKRVCSMGMDNLWRKLRAGSKLLFSGQFQIGGIFPLHDVNCKKLLPDTVQEVIAIQWALTHWNQNPANHHSKLGIGLYAADTCSRAQETVSQTLRFLDTVGYHEPRECRTENPKAKLLGLIAPKDFSSAKSMGTVLTTAELPIAAYTSNSVDALLEIGVHNVIATTPTIHVYVDVLIRVMNQLNEAGIFVSDVVDIEHPQLAYALENGDSSIIVSLLSPEEVLSSVARKNNFTNLIYHKEIGRQIDATADFVTYKNDDEIVGNL</sequence>
<dbReference type="FunFam" id="3.40.50.2300:FF:000489">
    <property type="entry name" value="Protein CBG01593"/>
    <property type="match status" value="1"/>
</dbReference>
<evidence type="ECO:0008006" key="4">
    <source>
        <dbReference type="Google" id="ProtNLM"/>
    </source>
</evidence>
<evidence type="ECO:0000256" key="1">
    <source>
        <dbReference type="SAM" id="SignalP"/>
    </source>
</evidence>
<dbReference type="AlphaFoldDB" id="A0A0D8Y5Y6"/>
<reference evidence="2 3" key="1">
    <citation type="submission" date="2013-11" db="EMBL/GenBank/DDBJ databases">
        <title>Draft genome of the bovine lungworm Dictyocaulus viviparus.</title>
        <authorList>
            <person name="Mitreva M."/>
        </authorList>
    </citation>
    <scope>NUCLEOTIDE SEQUENCE [LARGE SCALE GENOMIC DNA]</scope>
    <source>
        <strain evidence="2 3">HannoverDv2000</strain>
    </source>
</reference>
<dbReference type="SUPFAM" id="SSF53822">
    <property type="entry name" value="Periplasmic binding protein-like I"/>
    <property type="match status" value="1"/>
</dbReference>
<evidence type="ECO:0000313" key="2">
    <source>
        <dbReference type="EMBL" id="KJH52243.1"/>
    </source>
</evidence>
<protein>
    <recommendedName>
        <fullName evidence="4">Receptor ligand binding region domain-containing protein</fullName>
    </recommendedName>
</protein>
<dbReference type="Proteomes" id="UP000053766">
    <property type="component" value="Unassembled WGS sequence"/>
</dbReference>
<keyword evidence="1" id="KW-0732">Signal</keyword>
<dbReference type="Gene3D" id="3.40.50.2300">
    <property type="match status" value="1"/>
</dbReference>
<reference evidence="3" key="2">
    <citation type="journal article" date="2016" name="Sci. Rep.">
        <title>Dictyocaulus viviparus genome, variome and transcriptome elucidate lungworm biology and support future intervention.</title>
        <authorList>
            <person name="McNulty S.N."/>
            <person name="Strube C."/>
            <person name="Rosa B.A."/>
            <person name="Martin J.C."/>
            <person name="Tyagi R."/>
            <person name="Choi Y.J."/>
            <person name="Wang Q."/>
            <person name="Hallsworth Pepin K."/>
            <person name="Zhang X."/>
            <person name="Ozersky P."/>
            <person name="Wilson R.K."/>
            <person name="Sternberg P.W."/>
            <person name="Gasser R.B."/>
            <person name="Mitreva M."/>
        </authorList>
    </citation>
    <scope>NUCLEOTIDE SEQUENCE [LARGE SCALE GENOMIC DNA]</scope>
    <source>
        <strain evidence="3">HannoverDv2000</strain>
    </source>
</reference>
<keyword evidence="3" id="KW-1185">Reference proteome</keyword>
<proteinExistence type="predicted"/>
<gene>
    <name evidence="2" type="ORF">DICVIV_01571</name>
</gene>
<dbReference type="STRING" id="29172.A0A0D8Y5Y6"/>
<evidence type="ECO:0000313" key="3">
    <source>
        <dbReference type="Proteomes" id="UP000053766"/>
    </source>
</evidence>
<feature type="chain" id="PRO_5002336491" description="Receptor ligand binding region domain-containing protein" evidence="1">
    <location>
        <begin position="20"/>
        <end position="300"/>
    </location>
</feature>